<dbReference type="PROSITE" id="PS01124">
    <property type="entry name" value="HTH_ARAC_FAMILY_2"/>
    <property type="match status" value="1"/>
</dbReference>
<organism evidence="5 6">
    <name type="scientific">Solirubrobacter deserti</name>
    <dbReference type="NCBI Taxonomy" id="2282478"/>
    <lineage>
        <taxon>Bacteria</taxon>
        <taxon>Bacillati</taxon>
        <taxon>Actinomycetota</taxon>
        <taxon>Thermoleophilia</taxon>
        <taxon>Solirubrobacterales</taxon>
        <taxon>Solirubrobacteraceae</taxon>
        <taxon>Solirubrobacter</taxon>
    </lineage>
</organism>
<keyword evidence="2" id="KW-0238">DNA-binding</keyword>
<sequence>MPDRLRDLIDLVLSSLDEGIDGAELAERAHFSRDHLDRLLAAATGESPVALRRRLLLERAAWQLRAGVPPAEAASLAGYGSVAAFSRAFSRAFGAPPSAYAGEVHLPAPNGIHFHPPAGLLIPGGAPSGGDLTERMVLHHLDRVRELLQAAASLPADELQRELRPGLVVVWFEGEEPSAALMCERLVYTLEVWVAAIDGREVPVAGAGDWLPRFERAATDFARIAKRIRDRGAWDDAFVDALCEPPQSFTYGGVLSHVLAFGAARREALAGVLAQLGADVSSGDPIVWELSHSRHSSVRSGASAP</sequence>
<evidence type="ECO:0000313" key="5">
    <source>
        <dbReference type="EMBL" id="MDA0139358.1"/>
    </source>
</evidence>
<keyword evidence="6" id="KW-1185">Reference proteome</keyword>
<protein>
    <submittedName>
        <fullName evidence="5">AraC family transcriptional regulator</fullName>
    </submittedName>
</protein>
<dbReference type="SMART" id="SM00342">
    <property type="entry name" value="HTH_ARAC"/>
    <property type="match status" value="1"/>
</dbReference>
<name>A0ABT4RLC2_9ACTN</name>
<keyword evidence="3" id="KW-0804">Transcription</keyword>
<dbReference type="InterPro" id="IPR050204">
    <property type="entry name" value="AraC_XylS_family_regulators"/>
</dbReference>
<proteinExistence type="predicted"/>
<dbReference type="InterPro" id="IPR009057">
    <property type="entry name" value="Homeodomain-like_sf"/>
</dbReference>
<dbReference type="Pfam" id="PF12833">
    <property type="entry name" value="HTH_18"/>
    <property type="match status" value="1"/>
</dbReference>
<reference evidence="5" key="1">
    <citation type="submission" date="2022-10" db="EMBL/GenBank/DDBJ databases">
        <title>The WGS of Solirubrobacter sp. CPCC 204708.</title>
        <authorList>
            <person name="Jiang Z."/>
        </authorList>
    </citation>
    <scope>NUCLEOTIDE SEQUENCE</scope>
    <source>
        <strain evidence="5">CPCC 204708</strain>
    </source>
</reference>
<dbReference type="SUPFAM" id="SSF46689">
    <property type="entry name" value="Homeodomain-like"/>
    <property type="match status" value="2"/>
</dbReference>
<comment type="caution">
    <text evidence="5">The sequence shown here is derived from an EMBL/GenBank/DDBJ whole genome shotgun (WGS) entry which is preliminary data.</text>
</comment>
<gene>
    <name evidence="5" type="ORF">OJ962_17780</name>
</gene>
<evidence type="ECO:0000256" key="2">
    <source>
        <dbReference type="ARBA" id="ARBA00023125"/>
    </source>
</evidence>
<evidence type="ECO:0000313" key="6">
    <source>
        <dbReference type="Proteomes" id="UP001147700"/>
    </source>
</evidence>
<dbReference type="Gene3D" id="1.10.10.60">
    <property type="entry name" value="Homeodomain-like"/>
    <property type="match status" value="1"/>
</dbReference>
<evidence type="ECO:0000256" key="1">
    <source>
        <dbReference type="ARBA" id="ARBA00023015"/>
    </source>
</evidence>
<dbReference type="EMBL" id="JAPCID010000024">
    <property type="protein sequence ID" value="MDA0139358.1"/>
    <property type="molecule type" value="Genomic_DNA"/>
</dbReference>
<accession>A0ABT4RLC2</accession>
<dbReference type="Proteomes" id="UP001147700">
    <property type="component" value="Unassembled WGS sequence"/>
</dbReference>
<keyword evidence="1" id="KW-0805">Transcription regulation</keyword>
<evidence type="ECO:0000256" key="3">
    <source>
        <dbReference type="ARBA" id="ARBA00023163"/>
    </source>
</evidence>
<dbReference type="InterPro" id="IPR018060">
    <property type="entry name" value="HTH_AraC"/>
</dbReference>
<feature type="domain" description="HTH araC/xylS-type" evidence="4">
    <location>
        <begin position="6"/>
        <end position="103"/>
    </location>
</feature>
<evidence type="ECO:0000259" key="4">
    <source>
        <dbReference type="PROSITE" id="PS01124"/>
    </source>
</evidence>
<dbReference type="PANTHER" id="PTHR46796">
    <property type="entry name" value="HTH-TYPE TRANSCRIPTIONAL ACTIVATOR RHAS-RELATED"/>
    <property type="match status" value="1"/>
</dbReference>
<dbReference type="RefSeq" id="WP_202958087.1">
    <property type="nucleotide sequence ID" value="NZ_JAPCID010000024.1"/>
</dbReference>